<dbReference type="OrthoDB" id="49588at2"/>
<evidence type="ECO:0008006" key="3">
    <source>
        <dbReference type="Google" id="ProtNLM"/>
    </source>
</evidence>
<dbReference type="eggNOG" id="COG1887">
    <property type="taxonomic scope" value="Bacteria"/>
</dbReference>
<gene>
    <name evidence="1" type="ordered locus">Kole_1286</name>
</gene>
<reference evidence="1 2" key="1">
    <citation type="submission" date="2009-06" db="EMBL/GenBank/DDBJ databases">
        <title>Complete sequence of Thermotogales bacterium TBF 19.5.1.</title>
        <authorList>
            <consortium name="US DOE Joint Genome Institute"/>
            <person name="Lucas S."/>
            <person name="Copeland A."/>
            <person name="Lapidus A."/>
            <person name="Glavina del Rio T."/>
            <person name="Tice H."/>
            <person name="Bruce D."/>
            <person name="Goodwin L."/>
            <person name="Pitluck S."/>
            <person name="Chertkov O."/>
            <person name="Brettin T."/>
            <person name="Detter J.C."/>
            <person name="Han C."/>
            <person name="Schmutz J."/>
            <person name="Larimer F."/>
            <person name="Land M."/>
            <person name="Hauser L."/>
            <person name="Kyrpides N."/>
            <person name="Ovchinnikova G."/>
            <person name="Noll K."/>
        </authorList>
    </citation>
    <scope>NUCLEOTIDE SEQUENCE [LARGE SCALE GENOMIC DNA]</scope>
    <source>
        <strain evidence="2">ATCC BAA-1733 / DSM 21960 / TBF 19.5.1</strain>
    </source>
</reference>
<organism evidence="1 2">
    <name type="scientific">Kosmotoga olearia (strain ATCC BAA-1733 / DSM 21960 / TBF 19.5.1)</name>
    <dbReference type="NCBI Taxonomy" id="521045"/>
    <lineage>
        <taxon>Bacteria</taxon>
        <taxon>Thermotogati</taxon>
        <taxon>Thermotogota</taxon>
        <taxon>Thermotogae</taxon>
        <taxon>Kosmotogales</taxon>
        <taxon>Kosmotogaceae</taxon>
        <taxon>Kosmotoga</taxon>
    </lineage>
</organism>
<reference evidence="1 2" key="2">
    <citation type="journal article" date="2011" name="J. Bacteriol.">
        <title>Genome Sequence of Kosmotoga olearia Strain TBF 19.5.1, a Thermophilic Bacterium with a Wide Growth Temperature Range, Isolated from the Troll B Oil Platform in the North Sea.</title>
        <authorList>
            <person name="Swithers K.S."/>
            <person name="Dipippo J.L."/>
            <person name="Bruce D.C."/>
            <person name="Detter C."/>
            <person name="Tapia R."/>
            <person name="Han S."/>
            <person name="Goodwin L.A."/>
            <person name="Han J."/>
            <person name="Woyke T."/>
            <person name="Pitluck S."/>
            <person name="Pennacchio L."/>
            <person name="Nolan M."/>
            <person name="Mikhailova N."/>
            <person name="Land M.L."/>
            <person name="Nesbo C.L."/>
            <person name="Gogarten J.P."/>
            <person name="Noll K.M."/>
        </authorList>
    </citation>
    <scope>NUCLEOTIDE SEQUENCE [LARGE SCALE GENOMIC DNA]</scope>
    <source>
        <strain evidence="2">ATCC BAA-1733 / DSM 21960 / TBF 19.5.1</strain>
    </source>
</reference>
<dbReference type="InterPro" id="IPR043148">
    <property type="entry name" value="TagF_C"/>
</dbReference>
<dbReference type="EMBL" id="CP001634">
    <property type="protein sequence ID" value="ACR79980.1"/>
    <property type="molecule type" value="Genomic_DNA"/>
</dbReference>
<dbReference type="AlphaFoldDB" id="C5CDB7"/>
<dbReference type="Gene3D" id="3.40.50.12580">
    <property type="match status" value="1"/>
</dbReference>
<dbReference type="STRING" id="521045.Kole_1286"/>
<keyword evidence="2" id="KW-1185">Reference proteome</keyword>
<accession>C5CDB7</accession>
<protein>
    <recommendedName>
        <fullName evidence="3">CDP-glycerol:poly(Glycerophosphate) glycerophosphotransferase</fullName>
    </recommendedName>
</protein>
<evidence type="ECO:0000313" key="1">
    <source>
        <dbReference type="EMBL" id="ACR79980.1"/>
    </source>
</evidence>
<dbReference type="KEGG" id="kol:Kole_1286"/>
<dbReference type="HOGENOM" id="CLU_043934_0_0_0"/>
<sequence length="481" mass="56464">MNDYQQLVEKVLEFEKKNEDVLLAEKIEDKLIYPIIRWNLLSSIIYSYSKFEKPYSSLTNQKLWKLNFAQSLVMGWTVHSYRIRKMKSDFLIFSISGLRRRKVNNLYFDTIYDNLASLFPNEPVILEEGTSGVHYSPAFSKKIIYLEPLNLQAKIAMLQIPRSKKKIVKTFVDELEQRIIQEFPQVIINKTILSKQIIYGLEYSRIVMRLVNKIRPKLVFVHCGSYGGKNSIIIKECKNLGIKVAEFQHGWVGNSHLAYNYAINNEIYKNYLPDYFLTFGQYWNDSLKRYPSQKVVIGNPDLARRWIKYKNKNITTNPTRKKILVVSQGIVSSLMVTLAKKLRNLLPEKYEIIFKLHPGEIAFEDRYRSLYNISGITVVKDGSIYDYIANSIAIVGFNSTTLFEALPFEKSIFIYDDIRSRAYIPEGIGKWFKSAEELAELIVSKDKPKNKVDWKYYWKMDWQESFRSFITMLSGRQPERF</sequence>
<name>C5CDB7_KOSOT</name>
<dbReference type="Proteomes" id="UP000002382">
    <property type="component" value="Chromosome"/>
</dbReference>
<evidence type="ECO:0000313" key="2">
    <source>
        <dbReference type="Proteomes" id="UP000002382"/>
    </source>
</evidence>
<dbReference type="RefSeq" id="WP_015868635.1">
    <property type="nucleotide sequence ID" value="NC_012785.1"/>
</dbReference>
<proteinExistence type="predicted"/>